<dbReference type="PANTHER" id="PTHR43394">
    <property type="entry name" value="ATP-DEPENDENT PERMEASE MDL1, MITOCHONDRIAL"/>
    <property type="match status" value="1"/>
</dbReference>
<dbReference type="GO" id="GO:0005743">
    <property type="term" value="C:mitochondrial inner membrane"/>
    <property type="evidence" value="ECO:0007669"/>
    <property type="project" value="TreeGrafter"/>
</dbReference>
<protein>
    <submittedName>
        <fullName evidence="2">ABC transporter, permease/ATP-binding protein</fullName>
    </submittedName>
</protein>
<dbReference type="InterPro" id="IPR039421">
    <property type="entry name" value="Type_1_exporter"/>
</dbReference>
<keyword evidence="2" id="KW-0067">ATP-binding</keyword>
<comment type="caution">
    <text evidence="2">The sequence shown here is derived from an EMBL/GenBank/DDBJ whole genome shotgun (WGS) entry which is preliminary data.</text>
</comment>
<gene>
    <name evidence="2" type="ORF">B1A_15746</name>
</gene>
<dbReference type="GO" id="GO:0015421">
    <property type="term" value="F:ABC-type oligopeptide transporter activity"/>
    <property type="evidence" value="ECO:0007669"/>
    <property type="project" value="TreeGrafter"/>
</dbReference>
<dbReference type="EMBL" id="AUZX01011553">
    <property type="protein sequence ID" value="EQD42874.1"/>
    <property type="molecule type" value="Genomic_DNA"/>
</dbReference>
<dbReference type="Gene3D" id="3.40.50.300">
    <property type="entry name" value="P-loop containing nucleotide triphosphate hydrolases"/>
    <property type="match status" value="1"/>
</dbReference>
<dbReference type="GO" id="GO:0005524">
    <property type="term" value="F:ATP binding"/>
    <property type="evidence" value="ECO:0007669"/>
    <property type="project" value="UniProtKB-KW"/>
</dbReference>
<evidence type="ECO:0000313" key="2">
    <source>
        <dbReference type="EMBL" id="EQD42874.1"/>
    </source>
</evidence>
<evidence type="ECO:0000259" key="1">
    <source>
        <dbReference type="Pfam" id="PF00005"/>
    </source>
</evidence>
<dbReference type="PANTHER" id="PTHR43394:SF1">
    <property type="entry name" value="ATP-BINDING CASSETTE SUB-FAMILY B MEMBER 10, MITOCHONDRIAL"/>
    <property type="match status" value="1"/>
</dbReference>
<name>T1AQ59_9ZZZZ</name>
<keyword evidence="2" id="KW-0547">Nucleotide-binding</keyword>
<proteinExistence type="predicted"/>
<organism evidence="2">
    <name type="scientific">mine drainage metagenome</name>
    <dbReference type="NCBI Taxonomy" id="410659"/>
    <lineage>
        <taxon>unclassified sequences</taxon>
        <taxon>metagenomes</taxon>
        <taxon>ecological metagenomes</taxon>
    </lineage>
</organism>
<dbReference type="GO" id="GO:0090374">
    <property type="term" value="P:oligopeptide export from mitochondrion"/>
    <property type="evidence" value="ECO:0007669"/>
    <property type="project" value="TreeGrafter"/>
</dbReference>
<sequence length="164" mass="17812">ELMALRFQLWIWSRTVRASPYLPQEPFLFTGTVGENVSFGTPGATDDQIAQACHSVGLGGLLDTHTEGINYEVGDRGGRLSAGERQLVVLARLVVRNPGIIILDEVSSVLDLVAESQVQAALDRVAHGRTTVVIAHRLTSLEHADRIFVVDDGVIAEFGTHEEL</sequence>
<reference evidence="2" key="1">
    <citation type="submission" date="2013-08" db="EMBL/GenBank/DDBJ databases">
        <authorList>
            <person name="Mendez C."/>
            <person name="Richter M."/>
            <person name="Ferrer M."/>
            <person name="Sanchez J."/>
        </authorList>
    </citation>
    <scope>NUCLEOTIDE SEQUENCE</scope>
</reference>
<dbReference type="GO" id="GO:0016887">
    <property type="term" value="F:ATP hydrolysis activity"/>
    <property type="evidence" value="ECO:0007669"/>
    <property type="project" value="InterPro"/>
</dbReference>
<dbReference type="InterPro" id="IPR027417">
    <property type="entry name" value="P-loop_NTPase"/>
</dbReference>
<feature type="non-terminal residue" evidence="2">
    <location>
        <position position="164"/>
    </location>
</feature>
<dbReference type="SUPFAM" id="SSF52540">
    <property type="entry name" value="P-loop containing nucleoside triphosphate hydrolases"/>
    <property type="match status" value="1"/>
</dbReference>
<dbReference type="Pfam" id="PF00005">
    <property type="entry name" value="ABC_tran"/>
    <property type="match status" value="1"/>
</dbReference>
<feature type="non-terminal residue" evidence="2">
    <location>
        <position position="1"/>
    </location>
</feature>
<reference evidence="2" key="2">
    <citation type="journal article" date="2014" name="ISME J.">
        <title>Microbial stratification in low pH oxic and suboxic macroscopic growths along an acid mine drainage.</title>
        <authorList>
            <person name="Mendez-Garcia C."/>
            <person name="Mesa V."/>
            <person name="Sprenger R.R."/>
            <person name="Richter M."/>
            <person name="Diez M.S."/>
            <person name="Solano J."/>
            <person name="Bargiela R."/>
            <person name="Golyshina O.V."/>
            <person name="Manteca A."/>
            <person name="Ramos J.L."/>
            <person name="Gallego J.R."/>
            <person name="Llorente I."/>
            <person name="Martins Dos Santos V.A."/>
            <person name="Jensen O.N."/>
            <person name="Pelaez A.I."/>
            <person name="Sanchez J."/>
            <person name="Ferrer M."/>
        </authorList>
    </citation>
    <scope>NUCLEOTIDE SEQUENCE</scope>
</reference>
<feature type="domain" description="ABC transporter" evidence="1">
    <location>
        <begin position="19"/>
        <end position="106"/>
    </location>
</feature>
<dbReference type="AlphaFoldDB" id="T1AQ59"/>
<accession>T1AQ59</accession>
<dbReference type="InterPro" id="IPR003439">
    <property type="entry name" value="ABC_transporter-like_ATP-bd"/>
</dbReference>